<reference evidence="4" key="2">
    <citation type="submission" date="2018-05" db="EMBL/GenBank/DDBJ databases">
        <authorList>
            <person name="Lanie J.A."/>
            <person name="Ng W.-L."/>
            <person name="Kazmierczak K.M."/>
            <person name="Andrzejewski T.M."/>
            <person name="Davidsen T.M."/>
            <person name="Wayne K.J."/>
            <person name="Tettelin H."/>
            <person name="Glass J.I."/>
            <person name="Rusch D."/>
            <person name="Podicherti R."/>
            <person name="Tsui H.-C.T."/>
            <person name="Winkler M.E."/>
        </authorList>
    </citation>
    <scope>NUCLEOTIDE SEQUENCE</scope>
    <source>
        <strain evidence="4">ZC4RG45</strain>
    </source>
</reference>
<accession>A0A2W4L6F4</accession>
<name>A0A2W4L6F4_9PSEU</name>
<feature type="transmembrane region" description="Helical" evidence="1">
    <location>
        <begin position="31"/>
        <end position="50"/>
    </location>
</feature>
<sequence length="233" mass="25803">MNPTAVTNRIDDAGRTVTRIEYDGSRSRPPVLGALVYLLLNFPLGIAWFAGLVTLLSLGVSTAIVWVGIGVLAMTMLLWSAGAQLERRRAEALLGTVIADGRRVLPDRPLKQRWQERLRDPQSWRDLLYLFALLPLGIVEFILLLVPWALGLGFATLPIQVRWLPGEPWYFPSSDLPWIEVGSAFEAMPWAALGLVLLVFAARYTQWLAGVHARYARWLLGPRPHGAVAGSSA</sequence>
<keyword evidence="4" id="KW-0418">Kinase</keyword>
<keyword evidence="4" id="KW-0808">Transferase</keyword>
<dbReference type="STRING" id="1111738.GCA_000427905_02969"/>
<evidence type="ECO:0000259" key="2">
    <source>
        <dbReference type="Pfam" id="PF13796"/>
    </source>
</evidence>
<feature type="transmembrane region" description="Helical" evidence="1">
    <location>
        <begin position="56"/>
        <end position="79"/>
    </location>
</feature>
<dbReference type="InterPro" id="IPR025828">
    <property type="entry name" value="Put_sensor_dom"/>
</dbReference>
<keyword evidence="1" id="KW-0812">Transmembrane</keyword>
<dbReference type="Proteomes" id="UP000249324">
    <property type="component" value="Unassembled WGS sequence"/>
</dbReference>
<protein>
    <submittedName>
        <fullName evidence="3">Sensor domain-containing protein</fullName>
    </submittedName>
    <submittedName>
        <fullName evidence="4">Two-component system sensor kinase</fullName>
    </submittedName>
</protein>
<dbReference type="EMBL" id="QGUI01000379">
    <property type="protein sequence ID" value="PZM96539.1"/>
    <property type="molecule type" value="Genomic_DNA"/>
</dbReference>
<comment type="caution">
    <text evidence="4">The sequence shown here is derived from an EMBL/GenBank/DDBJ whole genome shotgun (WGS) entry which is preliminary data.</text>
</comment>
<evidence type="ECO:0000256" key="1">
    <source>
        <dbReference type="SAM" id="Phobius"/>
    </source>
</evidence>
<reference evidence="3 5" key="3">
    <citation type="journal article" date="2021" name="BMC Genomics">
        <title>Genome-resolved metagenome and metatranscriptome analyses of thermophilic composting reveal key bacterial players and their metabolic interactions.</title>
        <authorList>
            <person name="Braga L.P.P."/>
            <person name="Pereira R.V."/>
            <person name="Martins L.F."/>
            <person name="Moura L.M.S."/>
            <person name="Sanchez F.B."/>
            <person name="Patane J.S.L."/>
            <person name="da Silva A.M."/>
            <person name="Setubal J.C."/>
        </authorList>
    </citation>
    <scope>NUCLEOTIDE SEQUENCE [LARGE SCALE GENOMIC DNA]</scope>
    <source>
        <strain evidence="3">ZC4RG45</strain>
    </source>
</reference>
<evidence type="ECO:0000313" key="3">
    <source>
        <dbReference type="EMBL" id="MFO7190776.1"/>
    </source>
</evidence>
<feature type="transmembrane region" description="Helical" evidence="1">
    <location>
        <begin position="187"/>
        <end position="205"/>
    </location>
</feature>
<feature type="domain" description="Putative sensor" evidence="2">
    <location>
        <begin position="37"/>
        <end position="220"/>
    </location>
</feature>
<dbReference type="EMBL" id="QGUI02000004">
    <property type="protein sequence ID" value="MFO7190776.1"/>
    <property type="molecule type" value="Genomic_DNA"/>
</dbReference>
<reference evidence="3" key="1">
    <citation type="submission" date="2018-05" db="EMBL/GenBank/DDBJ databases">
        <authorList>
            <person name="Moura L."/>
            <person name="Setubal J.C."/>
        </authorList>
    </citation>
    <scope>NUCLEOTIDE SEQUENCE</scope>
    <source>
        <strain evidence="3">ZC4RG45</strain>
    </source>
</reference>
<keyword evidence="1" id="KW-1133">Transmembrane helix</keyword>
<evidence type="ECO:0000313" key="4">
    <source>
        <dbReference type="EMBL" id="PZM96539.1"/>
    </source>
</evidence>
<reference evidence="3" key="4">
    <citation type="submission" date="2023-08" db="EMBL/GenBank/DDBJ databases">
        <authorList>
            <person name="Guima S.E.S."/>
            <person name="Martins L.F."/>
            <person name="Silva A.M."/>
            <person name="Setubal J.C."/>
        </authorList>
    </citation>
    <scope>NUCLEOTIDE SEQUENCE</scope>
    <source>
        <strain evidence="3">ZC4RG45</strain>
    </source>
</reference>
<organism evidence="4">
    <name type="scientific">Thermocrispum agreste</name>
    <dbReference type="NCBI Taxonomy" id="37925"/>
    <lineage>
        <taxon>Bacteria</taxon>
        <taxon>Bacillati</taxon>
        <taxon>Actinomycetota</taxon>
        <taxon>Actinomycetes</taxon>
        <taxon>Pseudonocardiales</taxon>
        <taxon>Pseudonocardiaceae</taxon>
        <taxon>Thermocrispum</taxon>
    </lineage>
</organism>
<keyword evidence="1" id="KW-0472">Membrane</keyword>
<dbReference type="AlphaFoldDB" id="A0A2W4L6F4"/>
<gene>
    <name evidence="3" type="ORF">DIU77_000820</name>
    <name evidence="4" type="ORF">DIU77_10605</name>
</gene>
<feature type="transmembrane region" description="Helical" evidence="1">
    <location>
        <begin position="127"/>
        <end position="150"/>
    </location>
</feature>
<dbReference type="Pfam" id="PF13796">
    <property type="entry name" value="Sensor"/>
    <property type="match status" value="1"/>
</dbReference>
<dbReference type="GO" id="GO:0016301">
    <property type="term" value="F:kinase activity"/>
    <property type="evidence" value="ECO:0007669"/>
    <property type="project" value="UniProtKB-KW"/>
</dbReference>
<evidence type="ECO:0000313" key="5">
    <source>
        <dbReference type="Proteomes" id="UP000249324"/>
    </source>
</evidence>
<proteinExistence type="predicted"/>